<dbReference type="AlphaFoldDB" id="G4U1S0"/>
<name>G4U1S0_SERID</name>
<accession>G4U1S0</accession>
<evidence type="ECO:0000256" key="1">
    <source>
        <dbReference type="SAM" id="MobiDB-lite"/>
    </source>
</evidence>
<organism evidence="2 3">
    <name type="scientific">Serendipita indica (strain DSM 11827)</name>
    <name type="common">Root endophyte fungus</name>
    <name type="synonym">Piriformospora indica</name>
    <dbReference type="NCBI Taxonomy" id="1109443"/>
    <lineage>
        <taxon>Eukaryota</taxon>
        <taxon>Fungi</taxon>
        <taxon>Dikarya</taxon>
        <taxon>Basidiomycota</taxon>
        <taxon>Agaricomycotina</taxon>
        <taxon>Agaricomycetes</taxon>
        <taxon>Sebacinales</taxon>
        <taxon>Serendipitaceae</taxon>
        <taxon>Serendipita</taxon>
    </lineage>
</organism>
<dbReference type="Proteomes" id="UP000007148">
    <property type="component" value="Unassembled WGS sequence"/>
</dbReference>
<gene>
    <name evidence="2" type="ORF">PIIN_11490</name>
</gene>
<reference evidence="2 3" key="1">
    <citation type="journal article" date="2011" name="PLoS Pathog.">
        <title>Endophytic Life Strategies Decoded by Genome and Transcriptome Analyses of the Mutualistic Root Symbiont Piriformospora indica.</title>
        <authorList>
            <person name="Zuccaro A."/>
            <person name="Lahrmann U."/>
            <person name="Guldener U."/>
            <person name="Langen G."/>
            <person name="Pfiffi S."/>
            <person name="Biedenkopf D."/>
            <person name="Wong P."/>
            <person name="Samans B."/>
            <person name="Grimm C."/>
            <person name="Basiewicz M."/>
            <person name="Murat C."/>
            <person name="Martin F."/>
            <person name="Kogel K.H."/>
        </authorList>
    </citation>
    <scope>NUCLEOTIDE SEQUENCE [LARGE SCALE GENOMIC DNA]</scope>
    <source>
        <strain evidence="2 3">DSM 11827</strain>
    </source>
</reference>
<sequence length="104" mass="10737">MSATPSKHTSRGDDDDETKLMPSISLALDNAAVSQSTSAHAPPPTGPAPNLTPPGSNPPQVPVQVPITNNGPPPQPPQPPTPMHFHGPATTDEFVEPQRNGPNG</sequence>
<evidence type="ECO:0000313" key="3">
    <source>
        <dbReference type="Proteomes" id="UP000007148"/>
    </source>
</evidence>
<keyword evidence="3" id="KW-1185">Reference proteome</keyword>
<feature type="region of interest" description="Disordered" evidence="1">
    <location>
        <begin position="1"/>
        <end position="104"/>
    </location>
</feature>
<dbReference type="InParanoid" id="G4U1S0"/>
<feature type="compositionally biased region" description="Pro residues" evidence="1">
    <location>
        <begin position="41"/>
        <end position="61"/>
    </location>
</feature>
<dbReference type="HOGENOM" id="CLU_2251101_0_0_1"/>
<dbReference type="EMBL" id="CAFZ01001678">
    <property type="protein sequence ID" value="CCA77513.1"/>
    <property type="molecule type" value="Genomic_DNA"/>
</dbReference>
<proteinExistence type="predicted"/>
<feature type="compositionally biased region" description="Pro residues" evidence="1">
    <location>
        <begin position="71"/>
        <end position="82"/>
    </location>
</feature>
<protein>
    <submittedName>
        <fullName evidence="2">Uncharacterized protein</fullName>
    </submittedName>
</protein>
<comment type="caution">
    <text evidence="2">The sequence shown here is derived from an EMBL/GenBank/DDBJ whole genome shotgun (WGS) entry which is preliminary data.</text>
</comment>
<evidence type="ECO:0000313" key="2">
    <source>
        <dbReference type="EMBL" id="CCA77513.1"/>
    </source>
</evidence>